<reference evidence="1 2" key="1">
    <citation type="submission" date="2013-09" db="EMBL/GenBank/DDBJ databases">
        <title>Genome sequencing of Phaeobacter antarcticus sp. nov. SM1211.</title>
        <authorList>
            <person name="Zhang X.-Y."/>
            <person name="Liu C."/>
            <person name="Chen X.-L."/>
            <person name="Xie B.-B."/>
            <person name="Qin Q.-L."/>
            <person name="Rong J.-C."/>
            <person name="Zhang Y.-Z."/>
        </authorList>
    </citation>
    <scope>NUCLEOTIDE SEQUENCE [LARGE SCALE GENOMIC DNA]</scope>
    <source>
        <strain evidence="1 2">SM1211</strain>
    </source>
</reference>
<gene>
    <name evidence="1" type="ORF">P775_11240</name>
</gene>
<dbReference type="Proteomes" id="UP000231259">
    <property type="component" value="Unassembled WGS sequence"/>
</dbReference>
<dbReference type="EMBL" id="AWWI01000066">
    <property type="protein sequence ID" value="PIL20228.1"/>
    <property type="molecule type" value="Genomic_DNA"/>
</dbReference>
<proteinExistence type="predicted"/>
<comment type="caution">
    <text evidence="1">The sequence shown here is derived from an EMBL/GenBank/DDBJ whole genome shotgun (WGS) entry which is preliminary data.</text>
</comment>
<dbReference type="OrthoDB" id="7594445at2"/>
<dbReference type="RefSeq" id="WP_099911001.1">
    <property type="nucleotide sequence ID" value="NZ_AWWI01000066.1"/>
</dbReference>
<name>A0A2G8RGL5_9RHOB</name>
<keyword evidence="2" id="KW-1185">Reference proteome</keyword>
<sequence>MAELSLDEALDALNAARTFLNPDALYIFICGDNEAVGVEWIPDVPDGLLSGYIATVEAAADVVTGAMDEFFLTEDHRGRWTLVPFI</sequence>
<evidence type="ECO:0000313" key="1">
    <source>
        <dbReference type="EMBL" id="PIL20228.1"/>
    </source>
</evidence>
<evidence type="ECO:0000313" key="2">
    <source>
        <dbReference type="Proteomes" id="UP000231259"/>
    </source>
</evidence>
<dbReference type="AlphaFoldDB" id="A0A2G8RGL5"/>
<protein>
    <submittedName>
        <fullName evidence="1">Uncharacterized protein</fullName>
    </submittedName>
</protein>
<organism evidence="1 2">
    <name type="scientific">Puniceibacterium antarcticum</name>
    <dbReference type="NCBI Taxonomy" id="1206336"/>
    <lineage>
        <taxon>Bacteria</taxon>
        <taxon>Pseudomonadati</taxon>
        <taxon>Pseudomonadota</taxon>
        <taxon>Alphaproteobacteria</taxon>
        <taxon>Rhodobacterales</taxon>
        <taxon>Paracoccaceae</taxon>
        <taxon>Puniceibacterium</taxon>
    </lineage>
</organism>
<accession>A0A2G8RGL5</accession>